<name>A0A9D3UZU5_9ROSI</name>
<dbReference type="CDD" id="cd09272">
    <property type="entry name" value="RNase_HI_RT_Ty1"/>
    <property type="match status" value="1"/>
</dbReference>
<reference evidence="1 2" key="1">
    <citation type="journal article" date="2021" name="Plant Biotechnol. J.">
        <title>Multi-omics assisted identification of the key and species-specific regulatory components of drought-tolerant mechanisms in Gossypium stocksii.</title>
        <authorList>
            <person name="Yu D."/>
            <person name="Ke L."/>
            <person name="Zhang D."/>
            <person name="Wu Y."/>
            <person name="Sun Y."/>
            <person name="Mei J."/>
            <person name="Sun J."/>
            <person name="Sun Y."/>
        </authorList>
    </citation>
    <scope>NUCLEOTIDE SEQUENCE [LARGE SCALE GENOMIC DNA]</scope>
    <source>
        <strain evidence="2">cv. E1</strain>
        <tissue evidence="1">Leaf</tissue>
    </source>
</reference>
<gene>
    <name evidence="1" type="ORF">J1N35_029311</name>
</gene>
<sequence length="112" mass="12771">MVDLALRKGISPGWMKEIRWISVKARKIDGQKITLGGHLYLGSFLVPWYNKKQASVSLSTIEVEYIVVGSFFVQLLWMKQVIEDFGVEMLVGTAYYDNTSTINILQNPMMHS</sequence>
<dbReference type="EMBL" id="JAIQCV010000009">
    <property type="protein sequence ID" value="KAH1064324.1"/>
    <property type="molecule type" value="Genomic_DNA"/>
</dbReference>
<evidence type="ECO:0000313" key="2">
    <source>
        <dbReference type="Proteomes" id="UP000828251"/>
    </source>
</evidence>
<protein>
    <submittedName>
        <fullName evidence="1">Uncharacterized protein</fullName>
    </submittedName>
</protein>
<organism evidence="1 2">
    <name type="scientific">Gossypium stocksii</name>
    <dbReference type="NCBI Taxonomy" id="47602"/>
    <lineage>
        <taxon>Eukaryota</taxon>
        <taxon>Viridiplantae</taxon>
        <taxon>Streptophyta</taxon>
        <taxon>Embryophyta</taxon>
        <taxon>Tracheophyta</taxon>
        <taxon>Spermatophyta</taxon>
        <taxon>Magnoliopsida</taxon>
        <taxon>eudicotyledons</taxon>
        <taxon>Gunneridae</taxon>
        <taxon>Pentapetalae</taxon>
        <taxon>rosids</taxon>
        <taxon>malvids</taxon>
        <taxon>Malvales</taxon>
        <taxon>Malvaceae</taxon>
        <taxon>Malvoideae</taxon>
        <taxon>Gossypium</taxon>
    </lineage>
</organism>
<keyword evidence="2" id="KW-1185">Reference proteome</keyword>
<dbReference type="OrthoDB" id="1726046at2759"/>
<dbReference type="AlphaFoldDB" id="A0A9D3UZU5"/>
<accession>A0A9D3UZU5</accession>
<dbReference type="Proteomes" id="UP000828251">
    <property type="component" value="Unassembled WGS sequence"/>
</dbReference>
<evidence type="ECO:0000313" key="1">
    <source>
        <dbReference type="EMBL" id="KAH1064324.1"/>
    </source>
</evidence>
<proteinExistence type="predicted"/>
<comment type="caution">
    <text evidence="1">The sequence shown here is derived from an EMBL/GenBank/DDBJ whole genome shotgun (WGS) entry which is preliminary data.</text>
</comment>